<gene>
    <name evidence="17" type="primary">SCARF1</name>
</gene>
<feature type="chain" id="PRO_5014434672" evidence="15">
    <location>
        <begin position="20"/>
        <end position="699"/>
    </location>
</feature>
<keyword evidence="12" id="KW-0325">Glycoprotein</keyword>
<feature type="compositionally biased region" description="Polar residues" evidence="14">
    <location>
        <begin position="653"/>
        <end position="662"/>
    </location>
</feature>
<accession>A0A2K6A6F1</accession>
<feature type="region of interest" description="Disordered" evidence="14">
    <location>
        <begin position="420"/>
        <end position="540"/>
    </location>
</feature>
<reference evidence="17" key="2">
    <citation type="submission" date="2025-09" db="UniProtKB">
        <authorList>
            <consortium name="Ensembl"/>
        </authorList>
    </citation>
    <scope>IDENTIFICATION</scope>
</reference>
<organism evidence="17 18">
    <name type="scientific">Mandrillus leucophaeus</name>
    <name type="common">Drill</name>
    <name type="synonym">Papio leucophaeus</name>
    <dbReference type="NCBI Taxonomy" id="9568"/>
    <lineage>
        <taxon>Eukaryota</taxon>
        <taxon>Metazoa</taxon>
        <taxon>Chordata</taxon>
        <taxon>Craniata</taxon>
        <taxon>Vertebrata</taxon>
        <taxon>Euteleostomi</taxon>
        <taxon>Mammalia</taxon>
        <taxon>Eutheria</taxon>
        <taxon>Euarchontoglires</taxon>
        <taxon>Primates</taxon>
        <taxon>Haplorrhini</taxon>
        <taxon>Catarrhini</taxon>
        <taxon>Cercopithecidae</taxon>
        <taxon>Cercopithecinae</taxon>
        <taxon>Mandrillus</taxon>
    </lineage>
</organism>
<evidence type="ECO:0000256" key="9">
    <source>
        <dbReference type="ARBA" id="ARBA00023136"/>
    </source>
</evidence>
<feature type="signal peptide" evidence="15">
    <location>
        <begin position="1"/>
        <end position="19"/>
    </location>
</feature>
<feature type="region of interest" description="Disordered" evidence="14">
    <location>
        <begin position="582"/>
        <end position="699"/>
    </location>
</feature>
<dbReference type="InterPro" id="IPR042635">
    <property type="entry name" value="MEGF10/SREC1/2-like"/>
</dbReference>
<keyword evidence="7" id="KW-0130">Cell adhesion</keyword>
<dbReference type="GO" id="GO:0016020">
    <property type="term" value="C:membrane"/>
    <property type="evidence" value="ECO:0007669"/>
    <property type="project" value="UniProtKB-SubCell"/>
</dbReference>
<dbReference type="Ensembl" id="ENSMLET00000059192.1">
    <property type="protein sequence ID" value="ENSMLEP00000035593.1"/>
    <property type="gene ID" value="ENSMLEG00000041926.1"/>
</dbReference>
<evidence type="ECO:0000256" key="11">
    <source>
        <dbReference type="ARBA" id="ARBA00023170"/>
    </source>
</evidence>
<evidence type="ECO:0000256" key="6">
    <source>
        <dbReference type="ARBA" id="ARBA00022737"/>
    </source>
</evidence>
<keyword evidence="2 13" id="KW-0245">EGF-like domain</keyword>
<keyword evidence="10 13" id="KW-1015">Disulfide bond</keyword>
<keyword evidence="18" id="KW-1185">Reference proteome</keyword>
<dbReference type="PANTHER" id="PTHR24043:SF0">
    <property type="entry name" value="SCAVENGER RECEPTOR CLASS F MEMBER 1"/>
    <property type="match status" value="1"/>
</dbReference>
<protein>
    <submittedName>
        <fullName evidence="17">Scavenger receptor class F member 1</fullName>
    </submittedName>
</protein>
<dbReference type="GO" id="GO:0016358">
    <property type="term" value="P:dendrite development"/>
    <property type="evidence" value="ECO:0007669"/>
    <property type="project" value="Ensembl"/>
</dbReference>
<keyword evidence="8" id="KW-1133">Transmembrane helix</keyword>
<dbReference type="InterPro" id="IPR000742">
    <property type="entry name" value="EGF"/>
</dbReference>
<comment type="subcellular location">
    <subcellularLocation>
        <location evidence="1">Membrane</location>
        <topology evidence="1">Single-pass type I membrane protein</topology>
    </subcellularLocation>
</comment>
<evidence type="ECO:0000256" key="7">
    <source>
        <dbReference type="ARBA" id="ARBA00022889"/>
    </source>
</evidence>
<evidence type="ECO:0000313" key="18">
    <source>
        <dbReference type="Proteomes" id="UP000233140"/>
    </source>
</evidence>
<feature type="disulfide bond" evidence="13">
    <location>
        <begin position="77"/>
        <end position="86"/>
    </location>
</feature>
<keyword evidence="9" id="KW-0472">Membrane</keyword>
<dbReference type="GO" id="GO:0005044">
    <property type="term" value="F:scavenger receptor activity"/>
    <property type="evidence" value="ECO:0007669"/>
    <property type="project" value="Ensembl"/>
</dbReference>
<evidence type="ECO:0000256" key="14">
    <source>
        <dbReference type="SAM" id="MobiDB-lite"/>
    </source>
</evidence>
<dbReference type="FunFam" id="2.10.25.10:FF:000691">
    <property type="entry name" value="Scavenger receptor class F, member 1"/>
    <property type="match status" value="1"/>
</dbReference>
<dbReference type="STRING" id="9568.ENSMLEP00000035593"/>
<dbReference type="GO" id="GO:0048680">
    <property type="term" value="P:positive regulation of axon regeneration"/>
    <property type="evidence" value="ECO:0007669"/>
    <property type="project" value="Ensembl"/>
</dbReference>
<evidence type="ECO:0000256" key="10">
    <source>
        <dbReference type="ARBA" id="ARBA00023157"/>
    </source>
</evidence>
<evidence type="ECO:0000313" key="17">
    <source>
        <dbReference type="Ensembl" id="ENSMLEP00000035593.1"/>
    </source>
</evidence>
<dbReference type="GeneTree" id="ENSGT00950000183101"/>
<feature type="compositionally biased region" description="Acidic residues" evidence="14">
    <location>
        <begin position="503"/>
        <end position="514"/>
    </location>
</feature>
<evidence type="ECO:0000256" key="2">
    <source>
        <dbReference type="ARBA" id="ARBA00022536"/>
    </source>
</evidence>
<comment type="caution">
    <text evidence="13">Lacks conserved residue(s) required for the propagation of feature annotation.</text>
</comment>
<evidence type="ECO:0000256" key="13">
    <source>
        <dbReference type="PROSITE-ProRule" id="PRU00076"/>
    </source>
</evidence>
<sequence length="699" mass="73631">MELGLLLPLLLLWTRGTQGSELDPNGQHVCVASSPSAELQCCAGWRQKDQECTIPICEGPDACQKDEVCVKPGLCRCKPGFFGAYCSSRCPGQYWGPDCRENCPCHPHGQCEPAATDLAGSRVQAVRLPRCSSLCCCLPCSPDTGSCESCEPGWNGTQCQQPCLPGTFGESCGQQCSHCRRGEVCQPDTGHCQRCDPGWLGAPFCSGWGAPPPRTLTSAASLEWTSGAPRWGSGLPCSPLPRVLPHPRCEDPCPTGTFGEDCGSTCPTCVQGACDAVTGECVCSSRSRDATLIASSLVPLLLLFLGLACCVCCCWATRSDLKDRPARDRATVSRVKMQVRGTLTSLGSTLPCGSLSSHKLPWVTVSHHDPEVPFNHSFIEPPSAGWASDDSFSSDPESAEADEVPAYCVPPHEGMVPVAQAESSEASLAGGAFPPPEDASTPFAIPRTSSLARAKRPSVSFAEGTKFAPQSRRGSGELSSPLRKPKRLSRGAQSGPEGREAEESTGLEEAETDESLPAAASPGDSATGHRRPPLGGRTVAEHVEAIEGSVQESSGPVTTVYMLVGTPRGSEGPARSVFRHFGGFQKGQAEPKVKRAIPKPPRQALNRKKGSPGLASGSVSQSPNSAPKAGLPGAMGPMAVRPEEVARGLGAGTESSGRTQEPISGAGFPKQDPQKQAEEERQEEPEYENVVPISRPPEP</sequence>
<keyword evidence="3" id="KW-0597">Phosphoprotein</keyword>
<feature type="compositionally biased region" description="Low complexity" evidence="14">
    <location>
        <begin position="420"/>
        <end position="432"/>
    </location>
</feature>
<dbReference type="Proteomes" id="UP000233140">
    <property type="component" value="Unassembled WGS sequence"/>
</dbReference>
<evidence type="ECO:0000256" key="8">
    <source>
        <dbReference type="ARBA" id="ARBA00022989"/>
    </source>
</evidence>
<evidence type="ECO:0000256" key="1">
    <source>
        <dbReference type="ARBA" id="ARBA00004479"/>
    </source>
</evidence>
<dbReference type="GO" id="GO:0016322">
    <property type="term" value="P:neuron remodeling"/>
    <property type="evidence" value="ECO:0007669"/>
    <property type="project" value="Ensembl"/>
</dbReference>
<dbReference type="PROSITE" id="PS00022">
    <property type="entry name" value="EGF_1"/>
    <property type="match status" value="1"/>
</dbReference>
<dbReference type="FunFam" id="2.170.300.10:FF:000013">
    <property type="entry name" value="Scavenger receptor class F, member 2"/>
    <property type="match status" value="1"/>
</dbReference>
<dbReference type="GO" id="GO:0030169">
    <property type="term" value="F:low-density lipoprotein particle binding"/>
    <property type="evidence" value="ECO:0007669"/>
    <property type="project" value="Ensembl"/>
</dbReference>
<dbReference type="AlphaFoldDB" id="A0A2K6A6F1"/>
<dbReference type="Gene3D" id="2.170.300.10">
    <property type="entry name" value="Tie2 ligand-binding domain superfamily"/>
    <property type="match status" value="3"/>
</dbReference>
<keyword evidence="4" id="KW-0812">Transmembrane</keyword>
<evidence type="ECO:0000256" key="5">
    <source>
        <dbReference type="ARBA" id="ARBA00022729"/>
    </source>
</evidence>
<evidence type="ECO:0000256" key="15">
    <source>
        <dbReference type="SAM" id="SignalP"/>
    </source>
</evidence>
<dbReference type="PANTHER" id="PTHR24043">
    <property type="entry name" value="SCAVENGER RECEPTOR CLASS F"/>
    <property type="match status" value="1"/>
</dbReference>
<name>A0A2K6A6F1_MANLE</name>
<dbReference type="GO" id="GO:0007157">
    <property type="term" value="P:heterophilic cell-cell adhesion via plasma membrane cell adhesion molecules"/>
    <property type="evidence" value="ECO:0007669"/>
    <property type="project" value="TreeGrafter"/>
</dbReference>
<proteinExistence type="predicted"/>
<evidence type="ECO:0000256" key="3">
    <source>
        <dbReference type="ARBA" id="ARBA00022553"/>
    </source>
</evidence>
<feature type="domain" description="EGF-like" evidence="16">
    <location>
        <begin position="53"/>
        <end position="87"/>
    </location>
</feature>
<keyword evidence="11" id="KW-0675">Receptor</keyword>
<dbReference type="PROSITE" id="PS50026">
    <property type="entry name" value="EGF_3"/>
    <property type="match status" value="1"/>
</dbReference>
<reference evidence="17" key="1">
    <citation type="submission" date="2025-08" db="UniProtKB">
        <authorList>
            <consortium name="Ensembl"/>
        </authorList>
    </citation>
    <scope>IDENTIFICATION</scope>
</reference>
<evidence type="ECO:0000256" key="4">
    <source>
        <dbReference type="ARBA" id="ARBA00022692"/>
    </source>
</evidence>
<evidence type="ECO:0000256" key="12">
    <source>
        <dbReference type="ARBA" id="ARBA00023180"/>
    </source>
</evidence>
<evidence type="ECO:0000259" key="16">
    <source>
        <dbReference type="PROSITE" id="PS50026"/>
    </source>
</evidence>
<keyword evidence="6" id="KW-0677">Repeat</keyword>
<keyword evidence="5 15" id="KW-0732">Signal</keyword>